<dbReference type="Pfam" id="PF14322">
    <property type="entry name" value="SusD-like_3"/>
    <property type="match status" value="1"/>
</dbReference>
<evidence type="ECO:0000313" key="8">
    <source>
        <dbReference type="EMBL" id="SIR11138.1"/>
    </source>
</evidence>
<keyword evidence="5" id="KW-0998">Cell outer membrane</keyword>
<sequence>MKIYIKTLIFTLLVLGSLLFVQCTEVLDKTDLGNITEDLVWNDPVLATLNVNRLYQTANPGWSAGASALSDDAAGRNNTMYGRLTENSNSSYVGRYSNIRDANIILNGLDSGTIDEDDKKPLKGQALFFRALAYWRLVTTYGGVPLVLDNLGLNDELELPRSSTTETVAQIIADLDNAADLLPDFYANEDYGRITKGAAMAMKGRVLLHFASEHFDPDQSKGRWQAAYDALIAAKANLDANGKGLNSSYADLWFDDSNGNPEAIWTRLYNGDAQHSRDKQVRPFQPGIGGGRSDNATVSLLDSYPMLDGKKISDNTSAYSYDPVLLWKNRDPRFSATQTWNGDHYPLVVESPFQTNGFIWMFQNGITNTEADAEITLTGFYNRKAVDPTIPYNENSTTQWIEMRYAELLLNIAEAANEIGQGGEALTILYAIRDRAGIENLDGRFGLDVGLEGNTDEMREAILLERRIELAFEGNRSNDLRRRRLYGTLNGTERMGYYITKTNAFDSLTGGSILENRKFLETQTITGDIDLNEPDVYENYFTTEVYSIEENSDVPGQDGTDINYKENYYFFDIPESILNRNPNLEQTKGWPGGTFDPLK</sequence>
<dbReference type="Gene3D" id="1.25.40.390">
    <property type="match status" value="1"/>
</dbReference>
<feature type="domain" description="SusD-like N-terminal" evidence="7">
    <location>
        <begin position="86"/>
        <end position="208"/>
    </location>
</feature>
<comment type="similarity">
    <text evidence="2">Belongs to the SusD family.</text>
</comment>
<dbReference type="Proteomes" id="UP000186953">
    <property type="component" value="Unassembled WGS sequence"/>
</dbReference>
<evidence type="ECO:0000259" key="7">
    <source>
        <dbReference type="Pfam" id="PF14322"/>
    </source>
</evidence>
<evidence type="ECO:0000313" key="9">
    <source>
        <dbReference type="Proteomes" id="UP000186953"/>
    </source>
</evidence>
<protein>
    <submittedName>
        <fullName evidence="8">Starch-binding associating with outer membrane</fullName>
    </submittedName>
</protein>
<dbReference type="RefSeq" id="WP_084182102.1">
    <property type="nucleotide sequence ID" value="NZ_FTMA01000006.1"/>
</dbReference>
<dbReference type="EMBL" id="FTMA01000006">
    <property type="protein sequence ID" value="SIR11138.1"/>
    <property type="molecule type" value="Genomic_DNA"/>
</dbReference>
<dbReference type="InterPro" id="IPR011990">
    <property type="entry name" value="TPR-like_helical_dom_sf"/>
</dbReference>
<evidence type="ECO:0000256" key="1">
    <source>
        <dbReference type="ARBA" id="ARBA00004442"/>
    </source>
</evidence>
<keyword evidence="4" id="KW-0472">Membrane</keyword>
<keyword evidence="9" id="KW-1185">Reference proteome</keyword>
<dbReference type="SUPFAM" id="SSF48452">
    <property type="entry name" value="TPR-like"/>
    <property type="match status" value="1"/>
</dbReference>
<reference evidence="9" key="1">
    <citation type="submission" date="2017-01" db="EMBL/GenBank/DDBJ databases">
        <authorList>
            <person name="Varghese N."/>
            <person name="Submissions S."/>
        </authorList>
    </citation>
    <scope>NUCLEOTIDE SEQUENCE [LARGE SCALE GENOMIC DNA]</scope>
    <source>
        <strain evidence="9">DSM 15366</strain>
    </source>
</reference>
<keyword evidence="3" id="KW-0732">Signal</keyword>
<dbReference type="Pfam" id="PF07980">
    <property type="entry name" value="SusD_RagB"/>
    <property type="match status" value="1"/>
</dbReference>
<proteinExistence type="inferred from homology"/>
<evidence type="ECO:0000256" key="5">
    <source>
        <dbReference type="ARBA" id="ARBA00023237"/>
    </source>
</evidence>
<evidence type="ECO:0000256" key="4">
    <source>
        <dbReference type="ARBA" id="ARBA00023136"/>
    </source>
</evidence>
<name>A0A1N6Y980_9FLAO</name>
<evidence type="ECO:0000256" key="2">
    <source>
        <dbReference type="ARBA" id="ARBA00006275"/>
    </source>
</evidence>
<organism evidence="8 9">
    <name type="scientific">Maribacter ulvicola</name>
    <dbReference type="NCBI Taxonomy" id="228959"/>
    <lineage>
        <taxon>Bacteria</taxon>
        <taxon>Pseudomonadati</taxon>
        <taxon>Bacteroidota</taxon>
        <taxon>Flavobacteriia</taxon>
        <taxon>Flavobacteriales</taxon>
        <taxon>Flavobacteriaceae</taxon>
        <taxon>Maribacter</taxon>
    </lineage>
</organism>
<dbReference type="CDD" id="cd08977">
    <property type="entry name" value="SusD"/>
    <property type="match status" value="1"/>
</dbReference>
<dbReference type="OrthoDB" id="5694214at2"/>
<feature type="domain" description="RagB/SusD" evidence="6">
    <location>
        <begin position="261"/>
        <end position="590"/>
    </location>
</feature>
<accession>A0A1N6Y980</accession>
<comment type="subcellular location">
    <subcellularLocation>
        <location evidence="1">Cell outer membrane</location>
    </subcellularLocation>
</comment>
<evidence type="ECO:0000259" key="6">
    <source>
        <dbReference type="Pfam" id="PF07980"/>
    </source>
</evidence>
<dbReference type="InterPro" id="IPR033985">
    <property type="entry name" value="SusD-like_N"/>
</dbReference>
<dbReference type="AlphaFoldDB" id="A0A1N6Y980"/>
<dbReference type="InterPro" id="IPR012944">
    <property type="entry name" value="SusD_RagB_dom"/>
</dbReference>
<evidence type="ECO:0000256" key="3">
    <source>
        <dbReference type="ARBA" id="ARBA00022729"/>
    </source>
</evidence>
<gene>
    <name evidence="8" type="ORF">SAMN05421797_106142</name>
</gene>
<dbReference type="GO" id="GO:0009279">
    <property type="term" value="C:cell outer membrane"/>
    <property type="evidence" value="ECO:0007669"/>
    <property type="project" value="UniProtKB-SubCell"/>
</dbReference>
<dbReference type="STRING" id="228959.SAMN05421797_106142"/>